<reference evidence="3" key="1">
    <citation type="submission" date="2024-07" db="EMBL/GenBank/DDBJ databases">
        <title>Two chromosome-level genome assemblies of Korean endemic species Abeliophyllum distichum and Forsythia ovata (Oleaceae).</title>
        <authorList>
            <person name="Jang H."/>
        </authorList>
    </citation>
    <scope>NUCLEOTIDE SEQUENCE [LARGE SCALE GENOMIC DNA]</scope>
</reference>
<sequence>MSHVPSVYTLYRPGGYEGGRDDEKDDDHYSYASLTQPDVLFWSNEKVDTFQYQNQRYNMEKNYGNPNLPPRYSQEPETSQASSVFDSLEAGLLGIGEKEGQLRPPAESRICFHRTSINLLKQKCYLPESWCRVG</sequence>
<dbReference type="AlphaFoldDB" id="A0ABD1U6E3"/>
<proteinExistence type="predicted"/>
<comment type="caution">
    <text evidence="2">The sequence shown here is derived from an EMBL/GenBank/DDBJ whole genome shotgun (WGS) entry which is preliminary data.</text>
</comment>
<gene>
    <name evidence="2" type="ORF">Fot_24495</name>
</gene>
<organism evidence="2 3">
    <name type="scientific">Forsythia ovata</name>
    <dbReference type="NCBI Taxonomy" id="205694"/>
    <lineage>
        <taxon>Eukaryota</taxon>
        <taxon>Viridiplantae</taxon>
        <taxon>Streptophyta</taxon>
        <taxon>Embryophyta</taxon>
        <taxon>Tracheophyta</taxon>
        <taxon>Spermatophyta</taxon>
        <taxon>Magnoliopsida</taxon>
        <taxon>eudicotyledons</taxon>
        <taxon>Gunneridae</taxon>
        <taxon>Pentapetalae</taxon>
        <taxon>asterids</taxon>
        <taxon>lamiids</taxon>
        <taxon>Lamiales</taxon>
        <taxon>Oleaceae</taxon>
        <taxon>Forsythieae</taxon>
        <taxon>Forsythia</taxon>
    </lineage>
</organism>
<name>A0ABD1U6E3_9LAMI</name>
<keyword evidence="3" id="KW-1185">Reference proteome</keyword>
<feature type="region of interest" description="Disordered" evidence="1">
    <location>
        <begin position="60"/>
        <end position="81"/>
    </location>
</feature>
<evidence type="ECO:0000313" key="3">
    <source>
        <dbReference type="Proteomes" id="UP001604277"/>
    </source>
</evidence>
<evidence type="ECO:0000256" key="1">
    <source>
        <dbReference type="SAM" id="MobiDB-lite"/>
    </source>
</evidence>
<accession>A0ABD1U6E3</accession>
<protein>
    <submittedName>
        <fullName evidence="2">Uncharacterized protein</fullName>
    </submittedName>
</protein>
<evidence type="ECO:0000313" key="2">
    <source>
        <dbReference type="EMBL" id="KAL2520572.1"/>
    </source>
</evidence>
<dbReference type="EMBL" id="JBFOLJ010000007">
    <property type="protein sequence ID" value="KAL2520572.1"/>
    <property type="molecule type" value="Genomic_DNA"/>
</dbReference>
<dbReference type="Proteomes" id="UP001604277">
    <property type="component" value="Unassembled WGS sequence"/>
</dbReference>